<evidence type="ECO:0000256" key="3">
    <source>
        <dbReference type="ARBA" id="ARBA00022857"/>
    </source>
</evidence>
<dbReference type="EMBL" id="POUA01000269">
    <property type="protein sequence ID" value="PZG35448.1"/>
    <property type="molecule type" value="Genomic_DNA"/>
</dbReference>
<dbReference type="Proteomes" id="UP000248544">
    <property type="component" value="Unassembled WGS sequence"/>
</dbReference>
<evidence type="ECO:0000256" key="1">
    <source>
        <dbReference type="ARBA" id="ARBA00022630"/>
    </source>
</evidence>
<dbReference type="InterPro" id="IPR036188">
    <property type="entry name" value="FAD/NAD-bd_sf"/>
</dbReference>
<dbReference type="Gene3D" id="3.50.50.60">
    <property type="entry name" value="FAD/NAD(P)-binding domain"/>
    <property type="match status" value="2"/>
</dbReference>
<sequence>MRKANSVSQTTTHTAGGHSAEARFDAIVIGAGFGGIYAVHKLRNELGLRVRCFDKADGVGGTWYWNRYPGAMSDTESLVYRYSFDRELAQELAWNRRYIPQRDILGYLQAVVDRYDLGKDIQLNTTVEAAVYDEEANLWTVTTDGGESFTARYLLSALGPLSAANFPDIKGRDTFQGRLVHTGSWPDDLSIEGKRVGLIGTGSTGTQFVCAASKIAEHLTVFQRTPQYNVPSGNAPVSPEYLAEYRANYDEIWRQVRRSRVACGFEESDVPAMSVSEEERRRVFQENWDKGNGFRFMFGTFSDIATDPAANEAAAEFIRLKIKEIVRDPETARKLSPTDPYAKRPICNEDYYESFNRDNVTLVSIKENPIREITPTGVITEDGVEHPLDVLVFATGFDAVDGSYKRMDIRGRGGLSMNEHWSDGPTSYLGLAVTGFPNMFMILGPNSVFSNLPPAIETQVEWLTELIDAAEAAGRPAVEAVRAAEETWTVTCQQSADFTLFPKVDSWIFGANIPGKKNRAMFYFGGLASYREKLDAVVTGGYEGFTMQ</sequence>
<evidence type="ECO:0000313" key="6">
    <source>
        <dbReference type="EMBL" id="PZG35448.1"/>
    </source>
</evidence>
<dbReference type="InterPro" id="IPR050775">
    <property type="entry name" value="FAD-binding_Monooxygenases"/>
</dbReference>
<dbReference type="GO" id="GO:0016709">
    <property type="term" value="F:oxidoreductase activity, acting on paired donors, with incorporation or reduction of molecular oxygen, NAD(P)H as one donor, and incorporation of one atom of oxygen"/>
    <property type="evidence" value="ECO:0007669"/>
    <property type="project" value="UniProtKB-ARBA"/>
</dbReference>
<dbReference type="PANTHER" id="PTHR43098:SF5">
    <property type="entry name" value="DUAL-FUNCTIONAL MONOOXYGENASE_METHYLTRANSFERASE PSOF"/>
    <property type="match status" value="1"/>
</dbReference>
<organism evidence="6 7">
    <name type="scientific">Spongiactinospora gelatinilytica</name>
    <dbReference type="NCBI Taxonomy" id="2666298"/>
    <lineage>
        <taxon>Bacteria</taxon>
        <taxon>Bacillati</taxon>
        <taxon>Actinomycetota</taxon>
        <taxon>Actinomycetes</taxon>
        <taxon>Streptosporangiales</taxon>
        <taxon>Streptosporangiaceae</taxon>
        <taxon>Spongiactinospora</taxon>
    </lineage>
</organism>
<dbReference type="AlphaFoldDB" id="A0A2W2GEU0"/>
<gene>
    <name evidence="6" type="ORF">C1I98_27375</name>
</gene>
<evidence type="ECO:0000259" key="5">
    <source>
        <dbReference type="Pfam" id="PF07992"/>
    </source>
</evidence>
<dbReference type="SUPFAM" id="SSF51905">
    <property type="entry name" value="FAD/NAD(P)-binding domain"/>
    <property type="match status" value="2"/>
</dbReference>
<keyword evidence="3" id="KW-0521">NADP</keyword>
<evidence type="ECO:0000256" key="4">
    <source>
        <dbReference type="ARBA" id="ARBA00023002"/>
    </source>
</evidence>
<feature type="domain" description="FAD/NAD(P)-binding" evidence="5">
    <location>
        <begin position="25"/>
        <end position="239"/>
    </location>
</feature>
<reference evidence="6 7" key="1">
    <citation type="submission" date="2018-01" db="EMBL/GenBank/DDBJ databases">
        <title>Draft genome sequence of Sphaerisporangium sp. 7K107.</title>
        <authorList>
            <person name="Sahin N."/>
            <person name="Saygin H."/>
            <person name="Ay H."/>
        </authorList>
    </citation>
    <scope>NUCLEOTIDE SEQUENCE [LARGE SCALE GENOMIC DNA]</scope>
    <source>
        <strain evidence="6 7">7K107</strain>
    </source>
</reference>
<dbReference type="InterPro" id="IPR023753">
    <property type="entry name" value="FAD/NAD-binding_dom"/>
</dbReference>
<keyword evidence="1" id="KW-0285">Flavoprotein</keyword>
<name>A0A2W2GEU0_9ACTN</name>
<accession>A0A2W2GEU0</accession>
<keyword evidence="2" id="KW-0274">FAD</keyword>
<evidence type="ECO:0000313" key="7">
    <source>
        <dbReference type="Proteomes" id="UP000248544"/>
    </source>
</evidence>
<protein>
    <submittedName>
        <fullName evidence="6">NAD(P)/FAD-dependent oxidoreductase</fullName>
    </submittedName>
</protein>
<keyword evidence="7" id="KW-1185">Reference proteome</keyword>
<evidence type="ECO:0000256" key="2">
    <source>
        <dbReference type="ARBA" id="ARBA00022827"/>
    </source>
</evidence>
<proteinExistence type="predicted"/>
<keyword evidence="4" id="KW-0560">Oxidoreductase</keyword>
<dbReference type="Pfam" id="PF07992">
    <property type="entry name" value="Pyr_redox_2"/>
    <property type="match status" value="1"/>
</dbReference>
<comment type="caution">
    <text evidence="6">The sequence shown here is derived from an EMBL/GenBank/DDBJ whole genome shotgun (WGS) entry which is preliminary data.</text>
</comment>
<dbReference type="PANTHER" id="PTHR43098">
    <property type="entry name" value="L-ORNITHINE N(5)-MONOOXYGENASE-RELATED"/>
    <property type="match status" value="1"/>
</dbReference>